<dbReference type="InterPro" id="IPR036034">
    <property type="entry name" value="PDZ_sf"/>
</dbReference>
<dbReference type="Gene3D" id="1.25.10.10">
    <property type="entry name" value="Leucine-rich Repeat Variant"/>
    <property type="match status" value="1"/>
</dbReference>
<evidence type="ECO:0000313" key="3">
    <source>
        <dbReference type="EMBL" id="MBK1827865.1"/>
    </source>
</evidence>
<reference evidence="3" key="1">
    <citation type="submission" date="2021-01" db="EMBL/GenBank/DDBJ databases">
        <title>Modified the classification status of verrucomicrobia.</title>
        <authorList>
            <person name="Feng X."/>
        </authorList>
    </citation>
    <scope>NUCLEOTIDE SEQUENCE</scope>
    <source>
        <strain evidence="3">KCTC 22201</strain>
    </source>
</reference>
<dbReference type="RefSeq" id="WP_200280098.1">
    <property type="nucleotide sequence ID" value="NZ_JAENII010000009.1"/>
</dbReference>
<dbReference type="Proteomes" id="UP000658278">
    <property type="component" value="Unassembled WGS sequence"/>
</dbReference>
<dbReference type="AlphaFoldDB" id="A0A934RGE0"/>
<dbReference type="InterPro" id="IPR016024">
    <property type="entry name" value="ARM-type_fold"/>
</dbReference>
<evidence type="ECO:0000256" key="2">
    <source>
        <dbReference type="SAM" id="SignalP"/>
    </source>
</evidence>
<gene>
    <name evidence="3" type="ORF">JIN81_12610</name>
</gene>
<dbReference type="SUPFAM" id="SSF50156">
    <property type="entry name" value="PDZ domain-like"/>
    <property type="match status" value="1"/>
</dbReference>
<dbReference type="InterPro" id="IPR046255">
    <property type="entry name" value="DUF6288"/>
</dbReference>
<dbReference type="EMBL" id="JAENII010000009">
    <property type="protein sequence ID" value="MBK1827865.1"/>
    <property type="molecule type" value="Genomic_DNA"/>
</dbReference>
<dbReference type="SUPFAM" id="SSF48371">
    <property type="entry name" value="ARM repeat"/>
    <property type="match status" value="1"/>
</dbReference>
<dbReference type="InterPro" id="IPR011989">
    <property type="entry name" value="ARM-like"/>
</dbReference>
<organism evidence="3 4">
    <name type="scientific">Haloferula rosea</name>
    <dbReference type="NCBI Taxonomy" id="490093"/>
    <lineage>
        <taxon>Bacteria</taxon>
        <taxon>Pseudomonadati</taxon>
        <taxon>Verrucomicrobiota</taxon>
        <taxon>Verrucomicrobiia</taxon>
        <taxon>Verrucomicrobiales</taxon>
        <taxon>Verrucomicrobiaceae</taxon>
        <taxon>Haloferula</taxon>
    </lineage>
</organism>
<proteinExistence type="predicted"/>
<evidence type="ECO:0000313" key="4">
    <source>
        <dbReference type="Proteomes" id="UP000658278"/>
    </source>
</evidence>
<evidence type="ECO:0000256" key="1">
    <source>
        <dbReference type="SAM" id="MobiDB-lite"/>
    </source>
</evidence>
<feature type="signal peptide" evidence="2">
    <location>
        <begin position="1"/>
        <end position="30"/>
    </location>
</feature>
<dbReference type="Pfam" id="PF13646">
    <property type="entry name" value="HEAT_2"/>
    <property type="match status" value="1"/>
</dbReference>
<dbReference type="Pfam" id="PF19805">
    <property type="entry name" value="DUF6288"/>
    <property type="match status" value="1"/>
</dbReference>
<feature type="chain" id="PRO_5037979389" evidence="2">
    <location>
        <begin position="31"/>
        <end position="813"/>
    </location>
</feature>
<dbReference type="Gene3D" id="2.30.42.10">
    <property type="match status" value="1"/>
</dbReference>
<sequence length="813" mass="89202">MNPTPSQRALRSMPAIACLVMLCLGAWLHAAPAIETTPEPPDLTAGGKRDQHHDWNLGPTGARGWIHAHQVDTSRSRQILITAVAPNSPASKVLKKGDVILGTFGKPFDSDARTAFGKAISAAEAETGELPITRWRAGAVEEVKITLPVLGTYSATAPYDCPKSKAIFERGCEALAKQMRSSNKRGNAIIRSLNALALLASGEEKYMDLVAEEAKWAANYKITELKGFQSWYYGYANLLLTEYYLATGDRSVLPGIKRITLEIANGQSIVGTWGHTFARKSDHILMGYGAMNAPALSLTMSLVLAKEAGVSDPALDRAIQKSHLILSFYSGKGAIPYGDHEPWVETHDDNGKCSAAAVMFDLMGDKKHTAFFSRMATASHNAERDGGHTGNYLNILWALPGVSRLGPHATGAWMEEFGWYLDLARRHDGTYLYQGNPGRTKKDNSFAGWDSTGAYLLSYALHRRSLRLTGKKPSCIPPADESEATLVIAAGKDWSRRDGMKRYKRYDVETLTQGLGSWSPTLRLRCAKELASRKADVVPQLITMLESGTYEEQLGACAAIRKFGARASSAVPLLRKKLKSDDMWLRIQAAEALAAVGPAGRVAIPDLLKLASGQSKDDPRNMTQRYLAFSLFQKPMAGRSTGMISKSLDGIDRDDLQDAVEAILQNQDGRARGTITSIFNNLTYEEIEPLLPAIYEAVEKQAPSGIMFGDLIRLNGLNYLAKHHIKEGIPLCLKVLEPGRWGLARRWAPCLKALQLYGKEAQSQLPELRKIEQMLVDKNKGKATPDKNLALVRETITKIENADHSPKLRSLPR</sequence>
<name>A0A934RGE0_9BACT</name>
<protein>
    <submittedName>
        <fullName evidence="3">HEAT repeat domain-containing protein</fullName>
    </submittedName>
</protein>
<keyword evidence="4" id="KW-1185">Reference proteome</keyword>
<feature type="region of interest" description="Disordered" evidence="1">
    <location>
        <begin position="38"/>
        <end position="59"/>
    </location>
</feature>
<keyword evidence="2" id="KW-0732">Signal</keyword>
<accession>A0A934RGE0</accession>
<comment type="caution">
    <text evidence="3">The sequence shown here is derived from an EMBL/GenBank/DDBJ whole genome shotgun (WGS) entry which is preliminary data.</text>
</comment>